<comment type="caution">
    <text evidence="3">The sequence shown here is derived from an EMBL/GenBank/DDBJ whole genome shotgun (WGS) entry which is preliminary data.</text>
</comment>
<evidence type="ECO:0000313" key="3">
    <source>
        <dbReference type="EMBL" id="KAF6063000.1"/>
    </source>
</evidence>
<protein>
    <submittedName>
        <fullName evidence="3">Uncharacterized protein</fullName>
    </submittedName>
</protein>
<gene>
    <name evidence="3" type="ORF">FOB64_006023</name>
</gene>
<feature type="compositionally biased region" description="Polar residues" evidence="1">
    <location>
        <begin position="32"/>
        <end position="43"/>
    </location>
</feature>
<proteinExistence type="predicted"/>
<name>A0A8H6BT93_CANAX</name>
<sequence>MLLLAKILQLHTNLTLSISSLGSMSSKKPQEKTNTSTDPNSAIENYHHDKEVMAMDRIEKRFNTLEMESAIQQQQINHMLEKINTYNIILKHIMQLLQEEYKVQEITKLEQSIKELKI</sequence>
<evidence type="ECO:0000256" key="1">
    <source>
        <dbReference type="SAM" id="MobiDB-lite"/>
    </source>
</evidence>
<keyword evidence="2" id="KW-0732">Signal</keyword>
<feature type="signal peptide" evidence="2">
    <location>
        <begin position="1"/>
        <end position="17"/>
    </location>
</feature>
<accession>A0A8H6BT93</accession>
<dbReference type="Proteomes" id="UP000536275">
    <property type="component" value="Unassembled WGS sequence"/>
</dbReference>
<dbReference type="EMBL" id="JABWAD010000061">
    <property type="protein sequence ID" value="KAF6063000.1"/>
    <property type="molecule type" value="Genomic_DNA"/>
</dbReference>
<dbReference type="AlphaFoldDB" id="A0A8H6BT93"/>
<feature type="chain" id="PRO_5034202997" evidence="2">
    <location>
        <begin position="18"/>
        <end position="118"/>
    </location>
</feature>
<evidence type="ECO:0000256" key="2">
    <source>
        <dbReference type="SAM" id="SignalP"/>
    </source>
</evidence>
<feature type="region of interest" description="Disordered" evidence="1">
    <location>
        <begin position="21"/>
        <end position="48"/>
    </location>
</feature>
<reference evidence="3 4" key="1">
    <citation type="submission" date="2020-03" db="EMBL/GenBank/DDBJ databases">
        <title>FDA dAtabase for Regulatory Grade micrObial Sequences (FDA-ARGOS): Supporting development and validation of Infectious Disease Dx tests.</title>
        <authorList>
            <person name="Campos J."/>
            <person name="Goldberg B."/>
            <person name="Tallon L."/>
            <person name="Sadzewicz L."/>
            <person name="Vavikolanu K."/>
            <person name="Mehta A."/>
            <person name="Aluvathingal J."/>
            <person name="Nadendla S."/>
            <person name="Nandy P."/>
            <person name="Geyer C."/>
            <person name="Yan Y."/>
            <person name="Sichtig H."/>
        </authorList>
    </citation>
    <scope>NUCLEOTIDE SEQUENCE [LARGE SCALE GENOMIC DNA]</scope>
    <source>
        <strain evidence="3 4">FDAARGOS_656</strain>
    </source>
</reference>
<organism evidence="3 4">
    <name type="scientific">Candida albicans</name>
    <name type="common">Yeast</name>
    <dbReference type="NCBI Taxonomy" id="5476"/>
    <lineage>
        <taxon>Eukaryota</taxon>
        <taxon>Fungi</taxon>
        <taxon>Dikarya</taxon>
        <taxon>Ascomycota</taxon>
        <taxon>Saccharomycotina</taxon>
        <taxon>Pichiomycetes</taxon>
        <taxon>Debaryomycetaceae</taxon>
        <taxon>Candida/Lodderomyces clade</taxon>
        <taxon>Candida</taxon>
    </lineage>
</organism>
<evidence type="ECO:0000313" key="4">
    <source>
        <dbReference type="Proteomes" id="UP000536275"/>
    </source>
</evidence>